<sequence>MKSRMYLKIVFIVITILMACSLTVQAQDSSGVTKLGELYDYFGGVNTVVISGDCAYGTFGSEGLRIVDISNPAEPAEMSRLVTSDLALDVAVQGGYAYVAAYNAGLLIINVSDPYNPHEVGSVPGWHVLGVEVSGNYAYVANDASGGLRVVDVSNPIQPFEVGFCLLPGNAQDVAVAGDYAYVVLNYFGFAIVNVSDPANPRQMSTLDTPGCGYHIAVSGDYAYEADGSGGLRIFDVSNPLFPYEVGTCSTPGSARGVALSGDYAFVADWINGLRVIDVSSPNHPTEIAYYETQSIAQGAAMYGDYVCVADTWSGMRMIDVSNPLIPLEVGAYYEPSQIQGLFVVGDYAYLLDEYAGLRIVDVCDPHAPLEIGSYEPLQGAEDIIVSGGYAYIAMGSEGLWILDMSYPISPVLTGIYDTPGSVLDIDMFTDDYICVADAMGGLRIIYIVDPIHPVEVGYLPAPPCGLTRSVDVAGIFAYVGDDISLRVVNIADPTAPYEMGSCTLMASPYEIVVWDGHAYVACYYAGLKVVNVTDPTTPFVEGEYDTPGYAYGVALPSDPISDDYVFIADWDEGLRVINVMEPSSPFEVGFYDTPGYAYDVFSDRNLAYIADMSYFGIYDPAEAMTPTVEITITPSNPPIYIPSSGGSFDFTVNLLNMVPSPVACDAWIMVQLPDESWYGPVLGPVSVDLAAGSSLSRERTQNVPASAPPGEYIYEGRVGFYPDMAWDYGNFTFEKLEAGDGVPLANWSNSGESFDMWFSESNEVIPSEFEFLNAHPNPFNPITVISFSLPVAGLVTLEVFDIGGKRVGVGLAPTRQYPPGTHSILFDGSNLSSGIYFARLTAGDYTQTQKLVLMK</sequence>
<dbReference type="InterPro" id="IPR026444">
    <property type="entry name" value="Secre_tail"/>
</dbReference>
<dbReference type="InterPro" id="IPR051200">
    <property type="entry name" value="Host-pathogen_enzymatic-act"/>
</dbReference>
<evidence type="ECO:0000259" key="2">
    <source>
        <dbReference type="Pfam" id="PF18962"/>
    </source>
</evidence>
<evidence type="ECO:0000313" key="4">
    <source>
        <dbReference type="Proteomes" id="UP000319619"/>
    </source>
</evidence>
<dbReference type="Pfam" id="PF18962">
    <property type="entry name" value="Por_Secre_tail"/>
    <property type="match status" value="1"/>
</dbReference>
<dbReference type="Gene3D" id="2.130.10.10">
    <property type="entry name" value="YVTN repeat-like/Quinoprotein amine dehydrogenase"/>
    <property type="match status" value="1"/>
</dbReference>
<dbReference type="Pfam" id="PF08309">
    <property type="entry name" value="LVIVD"/>
    <property type="match status" value="13"/>
</dbReference>
<organism evidence="3 4">
    <name type="scientific">candidate division LCP-89 bacterium B3_LCP</name>
    <dbReference type="NCBI Taxonomy" id="2012998"/>
    <lineage>
        <taxon>Bacteria</taxon>
        <taxon>Pseudomonadati</taxon>
        <taxon>Bacteria division LCP-89</taxon>
    </lineage>
</organism>
<dbReference type="SUPFAM" id="SSF63825">
    <property type="entry name" value="YWTD domain"/>
    <property type="match status" value="2"/>
</dbReference>
<evidence type="ECO:0000256" key="1">
    <source>
        <dbReference type="SAM" id="SignalP"/>
    </source>
</evidence>
<keyword evidence="1" id="KW-0732">Signal</keyword>
<evidence type="ECO:0000313" key="3">
    <source>
        <dbReference type="EMBL" id="TKJ41075.1"/>
    </source>
</evidence>
<reference evidence="3 4" key="1">
    <citation type="submission" date="2017-06" db="EMBL/GenBank/DDBJ databases">
        <title>Novel microbial phyla capable of carbon fixation and sulfur reduction in deep-sea sediments.</title>
        <authorList>
            <person name="Huang J."/>
            <person name="Baker B."/>
            <person name="Wang Y."/>
        </authorList>
    </citation>
    <scope>NUCLEOTIDE SEQUENCE [LARGE SCALE GENOMIC DNA]</scope>
    <source>
        <strain evidence="3">B3_LCP</strain>
    </source>
</reference>
<dbReference type="InterPro" id="IPR013211">
    <property type="entry name" value="LVIVD"/>
</dbReference>
<feature type="chain" id="PRO_5021709210" description="Secretion system C-terminal sorting domain-containing protein" evidence="1">
    <location>
        <begin position="27"/>
        <end position="856"/>
    </location>
</feature>
<dbReference type="EMBL" id="NJBN01000003">
    <property type="protein sequence ID" value="TKJ41075.1"/>
    <property type="molecule type" value="Genomic_DNA"/>
</dbReference>
<accession>A0A532V1J8</accession>
<dbReference type="SUPFAM" id="SSF69322">
    <property type="entry name" value="Tricorn protease domain 2"/>
    <property type="match status" value="1"/>
</dbReference>
<feature type="domain" description="Secretion system C-terminal sorting" evidence="2">
    <location>
        <begin position="777"/>
        <end position="853"/>
    </location>
</feature>
<gene>
    <name evidence="3" type="ORF">CEE37_05255</name>
</gene>
<protein>
    <recommendedName>
        <fullName evidence="2">Secretion system C-terminal sorting domain-containing protein</fullName>
    </recommendedName>
</protein>
<dbReference type="Proteomes" id="UP000319619">
    <property type="component" value="Unassembled WGS sequence"/>
</dbReference>
<dbReference type="PANTHER" id="PTHR47197:SF3">
    <property type="entry name" value="DIHYDRO-HEME D1 DEHYDROGENASE"/>
    <property type="match status" value="1"/>
</dbReference>
<dbReference type="NCBIfam" id="TIGR04183">
    <property type="entry name" value="Por_Secre_tail"/>
    <property type="match status" value="1"/>
</dbReference>
<feature type="signal peptide" evidence="1">
    <location>
        <begin position="1"/>
        <end position="26"/>
    </location>
</feature>
<name>A0A532V1J8_UNCL8</name>
<proteinExistence type="predicted"/>
<dbReference type="InterPro" id="IPR015943">
    <property type="entry name" value="WD40/YVTN_repeat-like_dom_sf"/>
</dbReference>
<dbReference type="Gene3D" id="2.60.40.3880">
    <property type="match status" value="1"/>
</dbReference>
<dbReference type="AlphaFoldDB" id="A0A532V1J8"/>
<dbReference type="PROSITE" id="PS51257">
    <property type="entry name" value="PROKAR_LIPOPROTEIN"/>
    <property type="match status" value="1"/>
</dbReference>
<dbReference type="PANTHER" id="PTHR47197">
    <property type="entry name" value="PROTEIN NIRF"/>
    <property type="match status" value="1"/>
</dbReference>
<comment type="caution">
    <text evidence="3">The sequence shown here is derived from an EMBL/GenBank/DDBJ whole genome shotgun (WGS) entry which is preliminary data.</text>
</comment>